<organism>
    <name type="scientific">Serpula lacrymans var. lacrymans (strain S7.9)</name>
    <name type="common">Dry rot fungus</name>
    <dbReference type="NCBI Taxonomy" id="578457"/>
    <lineage>
        <taxon>Eukaryota</taxon>
        <taxon>Fungi</taxon>
        <taxon>Dikarya</taxon>
        <taxon>Basidiomycota</taxon>
        <taxon>Agaricomycotina</taxon>
        <taxon>Agaricomycetes</taxon>
        <taxon>Agaricomycetidae</taxon>
        <taxon>Boletales</taxon>
        <taxon>Coniophorineae</taxon>
        <taxon>Serpulaceae</taxon>
        <taxon>Serpula</taxon>
    </lineage>
</organism>
<gene>
    <name evidence="2" type="ORF">SERLADRAFT_431841</name>
</gene>
<dbReference type="RefSeq" id="XP_007312208.1">
    <property type="nucleotide sequence ID" value="XM_007312146.1"/>
</dbReference>
<sequence>MSLQTQQDVNALLHNMRAQILTLIIQLAKLQANPPAATPSVKKKFNKEVEIVADPGTFEGDRAQFAEWWIKLQIWGPVAGRYTQVRLQECYTTGVWPTWDNLKIEIKKYFKPQAQEKKAVLASEAKAKEFAKRKRAAAMLADEEDSEGDSLHGKKICRNGDDNDYNNKNDNEDVADDDNNPDDDKNMIDYILGHAEISSDNQDNSVVLPL</sequence>
<dbReference type="Proteomes" id="UP000008064">
    <property type="component" value="Unassembled WGS sequence"/>
</dbReference>
<accession>F8NDP0</accession>
<dbReference type="KEGG" id="sla:SERLADRAFT_431841"/>
<feature type="compositionally biased region" description="Acidic residues" evidence="1">
    <location>
        <begin position="172"/>
        <end position="181"/>
    </location>
</feature>
<dbReference type="GeneID" id="18813837"/>
<dbReference type="OrthoDB" id="2686736at2759"/>
<name>F8NDP0_SERL9</name>
<protein>
    <submittedName>
        <fullName evidence="2">Uncharacterized protein</fullName>
    </submittedName>
</protein>
<proteinExistence type="predicted"/>
<feature type="region of interest" description="Disordered" evidence="1">
    <location>
        <begin position="141"/>
        <end position="187"/>
    </location>
</feature>
<evidence type="ECO:0000256" key="1">
    <source>
        <dbReference type="SAM" id="MobiDB-lite"/>
    </source>
</evidence>
<dbReference type="HOGENOM" id="CLU_1310768_0_0_1"/>
<dbReference type="EMBL" id="GL945428">
    <property type="protein sequence ID" value="EGO30324.1"/>
    <property type="molecule type" value="Genomic_DNA"/>
</dbReference>
<dbReference type="AlphaFoldDB" id="F8NDP0"/>
<feature type="compositionally biased region" description="Basic and acidic residues" evidence="1">
    <location>
        <begin position="158"/>
        <end position="171"/>
    </location>
</feature>
<reference evidence="2" key="1">
    <citation type="submission" date="2011-04" db="EMBL/GenBank/DDBJ databases">
        <title>Evolution of plant cell wall degrading machinery underlies the functional diversity of forest fungi.</title>
        <authorList>
            <consortium name="US DOE Joint Genome Institute (JGI-PGF)"/>
            <person name="Eastwood D.C."/>
            <person name="Floudas D."/>
            <person name="Binder M."/>
            <person name="Majcherczyk A."/>
            <person name="Schneider P."/>
            <person name="Aerts A."/>
            <person name="Asiegbu F.O."/>
            <person name="Baker S.E."/>
            <person name="Barry K."/>
            <person name="Bendiksby M."/>
            <person name="Blumentritt M."/>
            <person name="Coutinho P.M."/>
            <person name="Cullen D."/>
            <person name="Cullen D."/>
            <person name="Gathman A."/>
            <person name="Goodell B."/>
            <person name="Henrissat B."/>
            <person name="Ihrmark K."/>
            <person name="Kauserud H."/>
            <person name="Kohler A."/>
            <person name="LaButti K."/>
            <person name="Lapidus A."/>
            <person name="Lavin J.L."/>
            <person name="Lee Y.-H."/>
            <person name="Lindquist E."/>
            <person name="Lilly W."/>
            <person name="Lucas S."/>
            <person name="Morin E."/>
            <person name="Murat C."/>
            <person name="Oguiza J.A."/>
            <person name="Park J."/>
            <person name="Pisabarro A.G."/>
            <person name="Riley R."/>
            <person name="Rosling A."/>
            <person name="Salamov A."/>
            <person name="Schmidt O."/>
            <person name="Schmutz J."/>
            <person name="Skrede I."/>
            <person name="Stenlid J."/>
            <person name="Wiebenga A."/>
            <person name="Xie X."/>
            <person name="Kues U."/>
            <person name="Hibbett D.S."/>
            <person name="Hoffmeister D."/>
            <person name="Hogberg N."/>
            <person name="Martin F."/>
            <person name="Grigoriev I.V."/>
            <person name="Watkinson S.C."/>
        </authorList>
    </citation>
    <scope>NUCLEOTIDE SEQUENCE</scope>
    <source>
        <strain evidence="2">S7.9</strain>
    </source>
</reference>
<evidence type="ECO:0000313" key="2">
    <source>
        <dbReference type="EMBL" id="EGO30324.1"/>
    </source>
</evidence>